<evidence type="ECO:0000256" key="1">
    <source>
        <dbReference type="ARBA" id="ARBA00022729"/>
    </source>
</evidence>
<evidence type="ECO:0000256" key="2">
    <source>
        <dbReference type="ARBA" id="ARBA00023157"/>
    </source>
</evidence>
<organism evidence="5 6">
    <name type="scientific">Gelidibacter maritimus</name>
    <dbReference type="NCBI Taxonomy" id="2761487"/>
    <lineage>
        <taxon>Bacteria</taxon>
        <taxon>Pseudomonadati</taxon>
        <taxon>Bacteroidota</taxon>
        <taxon>Flavobacteriia</taxon>
        <taxon>Flavobacteriales</taxon>
        <taxon>Flavobacteriaceae</taxon>
        <taxon>Gelidibacter</taxon>
    </lineage>
</organism>
<dbReference type="Gene3D" id="2.60.120.200">
    <property type="match status" value="1"/>
</dbReference>
<dbReference type="Proteomes" id="UP000541857">
    <property type="component" value="Unassembled WGS sequence"/>
</dbReference>
<feature type="domain" description="LamG-like jellyroll fold" evidence="4">
    <location>
        <begin position="297"/>
        <end position="428"/>
    </location>
</feature>
<dbReference type="InterPro" id="IPR013320">
    <property type="entry name" value="ConA-like_dom_sf"/>
</dbReference>
<dbReference type="EMBL" id="JACGLT010000024">
    <property type="protein sequence ID" value="MBA6154721.1"/>
    <property type="molecule type" value="Genomic_DNA"/>
</dbReference>
<keyword evidence="1 3" id="KW-0732">Signal</keyword>
<dbReference type="InterPro" id="IPR001791">
    <property type="entry name" value="Laminin_G"/>
</dbReference>
<feature type="signal peptide" evidence="3">
    <location>
        <begin position="1"/>
        <end position="23"/>
    </location>
</feature>
<reference evidence="5 6" key="1">
    <citation type="submission" date="2020-07" db="EMBL/GenBank/DDBJ databases">
        <title>Bacterium isolated from marine sediment.</title>
        <authorList>
            <person name="Shang D."/>
        </authorList>
    </citation>
    <scope>NUCLEOTIDE SEQUENCE [LARGE SCALE GENOMIC DNA]</scope>
    <source>
        <strain evidence="5 6">F6074</strain>
    </source>
</reference>
<proteinExistence type="predicted"/>
<accession>A0A7W2R5A2</accession>
<keyword evidence="2" id="KW-1015">Disulfide bond</keyword>
<protein>
    <recommendedName>
        <fullName evidence="4">LamG-like jellyroll fold domain-containing protein</fullName>
    </recommendedName>
</protein>
<sequence>MKKNYTYLLSFILLSFFVGMSYGQDPEAKHAGKGENMTKNNWTKPENITVENSYATIKLKGISGYLKGTDYGFKIPDCATIDGIELIIKRAQKSSGNGNIQDVQVRLVKGNNTFSNNLANSGNWPTSQNETTYGGKRNDWGINWTPDDINNADFGAVLSVKTTGNGNKDASVDYMMIKVYFTVPDTAADAGSDIDYASDNCGVVSVNLNAQNSRGEWSVISGQPRTSYSFSNINDPKSTFTGQLDETYTLQWQRFNASACGDTSDTMTVTFAKCGDFFDFNGKESYVNFGNEFNFGREFSIELWIKPTMSAAPMQTLVSKRGFNMLSGYDISLANGKLSFNWDIHTIESPYTVDNSRWYHVAVTYDGVDYRLYIDGIEVAKKRWRLPPTYSFYDVLLGASNNWRNRAQDFYNGAMDEVRIWHTTLTEDHIRQMMNQEIEKNGTAVRGSVLGLDIADLKWKDLDGYYRMNQGVDISGDTLADNSGSSNIGSLTGMHSMQLESAPLPYTTAQDGEWVQAETWKNGRVQQAPNSIGIDGKTRVDWHIVKTAHNITATGKDIKVAGLLVDAHKLTIQGLDKNDGQSLEVSQYLNISKGAVLELVGESQLIQKENSVLGGGTGVLMRDQQGTGNMYNYNYWGSPVHTAGSEGSKSYSLGEVIYDGAFPVQWTANHNGSPTTPAVTLSKRWLYTYKGRADDYNAWKRINEKSEVSVGLGFLMKGTGAPTADDKNYTFKGQPNNGTIHVPVSGPGQAVVIGNPYPSAIDANQFFDDNSEVLKPGSALQFWEQSPDGKTHVFAAYQGRYSYYVKTGSVEAARPPAGKSTSSGIAGSGKAFKTPGRYIPVGQGFYVEVSDEGGQIEFNNGQREFVKEKDGESVFLRGTDQSSKNVQKRATTNTAIQRVRLEFTTPEGATRSLLLGFTPDDSATDGIDYGYDGLNSDDFPSDLSFAIEGKKFVIQGVGAFDINKKYPLDMSLKIDGNVALALTGLENFETPIDVFVYDSELNTYTQINTKNFRMPMLAGQYDDRFYIVFSQDSSLSTVDQAINDISVKYLQKTAEIYLNTVNNGDVREIALINMIGQTVKTWHISDHQYTDAIRIPVTDIATGNYIIQVKTSTDGYSKKVAIQ</sequence>
<dbReference type="SMART" id="SM00560">
    <property type="entry name" value="LamGL"/>
    <property type="match status" value="1"/>
</dbReference>
<dbReference type="GO" id="GO:0004553">
    <property type="term" value="F:hydrolase activity, hydrolyzing O-glycosyl compounds"/>
    <property type="evidence" value="ECO:0007669"/>
    <property type="project" value="UniProtKB-ARBA"/>
</dbReference>
<name>A0A7W2R5A2_9FLAO</name>
<evidence type="ECO:0000256" key="3">
    <source>
        <dbReference type="SAM" id="SignalP"/>
    </source>
</evidence>
<dbReference type="Pfam" id="PF13385">
    <property type="entry name" value="Laminin_G_3"/>
    <property type="match status" value="1"/>
</dbReference>
<dbReference type="InterPro" id="IPR006558">
    <property type="entry name" value="LamG-like"/>
</dbReference>
<comment type="caution">
    <text evidence="5">The sequence shown here is derived from an EMBL/GenBank/DDBJ whole genome shotgun (WGS) entry which is preliminary data.</text>
</comment>
<evidence type="ECO:0000313" key="6">
    <source>
        <dbReference type="Proteomes" id="UP000541857"/>
    </source>
</evidence>
<dbReference type="SUPFAM" id="SSF49899">
    <property type="entry name" value="Concanavalin A-like lectins/glucanases"/>
    <property type="match status" value="1"/>
</dbReference>
<dbReference type="RefSeq" id="WP_182206982.1">
    <property type="nucleotide sequence ID" value="NZ_JACGLT010000024.1"/>
</dbReference>
<dbReference type="AlphaFoldDB" id="A0A7W2R5A2"/>
<dbReference type="CDD" id="cd00110">
    <property type="entry name" value="LamG"/>
    <property type="match status" value="1"/>
</dbReference>
<feature type="chain" id="PRO_5030807652" description="LamG-like jellyroll fold domain-containing protein" evidence="3">
    <location>
        <begin position="24"/>
        <end position="1123"/>
    </location>
</feature>
<gene>
    <name evidence="5" type="ORF">H3Z82_18525</name>
</gene>
<dbReference type="GO" id="GO:0005975">
    <property type="term" value="P:carbohydrate metabolic process"/>
    <property type="evidence" value="ECO:0007669"/>
    <property type="project" value="UniProtKB-ARBA"/>
</dbReference>
<keyword evidence="6" id="KW-1185">Reference proteome</keyword>
<evidence type="ECO:0000259" key="4">
    <source>
        <dbReference type="SMART" id="SM00560"/>
    </source>
</evidence>
<evidence type="ECO:0000313" key="5">
    <source>
        <dbReference type="EMBL" id="MBA6154721.1"/>
    </source>
</evidence>